<feature type="domain" description="Major facilitator superfamily (MFS) profile" evidence="7">
    <location>
        <begin position="103"/>
        <end position="449"/>
    </location>
</feature>
<evidence type="ECO:0000256" key="4">
    <source>
        <dbReference type="ARBA" id="ARBA00023136"/>
    </source>
</evidence>
<keyword evidence="4 6" id="KW-0472">Membrane</keyword>
<feature type="compositionally biased region" description="Acidic residues" evidence="5">
    <location>
        <begin position="31"/>
        <end position="42"/>
    </location>
</feature>
<reference evidence="8" key="2">
    <citation type="submission" date="2023-02" db="EMBL/GenBank/DDBJ databases">
        <authorList>
            <consortium name="DOE Joint Genome Institute"/>
            <person name="Mondo S.J."/>
            <person name="Chang Y."/>
            <person name="Wang Y."/>
            <person name="Ahrendt S."/>
            <person name="Andreopoulos W."/>
            <person name="Barry K."/>
            <person name="Beard J."/>
            <person name="Benny G.L."/>
            <person name="Blankenship S."/>
            <person name="Bonito G."/>
            <person name="Cuomo C."/>
            <person name="Desiro A."/>
            <person name="Gervers K.A."/>
            <person name="Hundley H."/>
            <person name="Kuo A."/>
            <person name="LaButti K."/>
            <person name="Lang B.F."/>
            <person name="Lipzen A."/>
            <person name="O'Donnell K."/>
            <person name="Pangilinan J."/>
            <person name="Reynolds N."/>
            <person name="Sandor L."/>
            <person name="Smith M.W."/>
            <person name="Tsang A."/>
            <person name="Grigoriev I.V."/>
            <person name="Stajich J.E."/>
            <person name="Spatafora J.W."/>
        </authorList>
    </citation>
    <scope>NUCLEOTIDE SEQUENCE</scope>
    <source>
        <strain evidence="8">RSA 2281</strain>
    </source>
</reference>
<feature type="region of interest" description="Disordered" evidence="5">
    <location>
        <begin position="1"/>
        <end position="75"/>
    </location>
</feature>
<evidence type="ECO:0000256" key="2">
    <source>
        <dbReference type="ARBA" id="ARBA00022692"/>
    </source>
</evidence>
<reference evidence="8" key="1">
    <citation type="journal article" date="2022" name="IScience">
        <title>Evolution of zygomycete secretomes and the origins of terrestrial fungal ecologies.</title>
        <authorList>
            <person name="Chang Y."/>
            <person name="Wang Y."/>
            <person name="Mondo S."/>
            <person name="Ahrendt S."/>
            <person name="Andreopoulos W."/>
            <person name="Barry K."/>
            <person name="Beard J."/>
            <person name="Benny G.L."/>
            <person name="Blankenship S."/>
            <person name="Bonito G."/>
            <person name="Cuomo C."/>
            <person name="Desiro A."/>
            <person name="Gervers K.A."/>
            <person name="Hundley H."/>
            <person name="Kuo A."/>
            <person name="LaButti K."/>
            <person name="Lang B.F."/>
            <person name="Lipzen A."/>
            <person name="O'Donnell K."/>
            <person name="Pangilinan J."/>
            <person name="Reynolds N."/>
            <person name="Sandor L."/>
            <person name="Smith M.E."/>
            <person name="Tsang A."/>
            <person name="Grigoriev I.V."/>
            <person name="Stajich J.E."/>
            <person name="Spatafora J.W."/>
        </authorList>
    </citation>
    <scope>NUCLEOTIDE SEQUENCE</scope>
    <source>
        <strain evidence="8">RSA 2281</strain>
    </source>
</reference>
<proteinExistence type="predicted"/>
<feature type="transmembrane region" description="Helical" evidence="6">
    <location>
        <begin position="358"/>
        <end position="379"/>
    </location>
</feature>
<feature type="transmembrane region" description="Helical" evidence="6">
    <location>
        <begin position="109"/>
        <end position="126"/>
    </location>
</feature>
<accession>A0AAD5P706</accession>
<dbReference type="GO" id="GO:0022857">
    <property type="term" value="F:transmembrane transporter activity"/>
    <property type="evidence" value="ECO:0007669"/>
    <property type="project" value="InterPro"/>
</dbReference>
<sequence length="449" mass="50173">MSRHQSITISTAIQSEVIANNNDPSSRYTGNDDDDDDTETIQEEQAQKKGEIKGPSLQQHEDSDEKATTIKPLPRTTTDKPWYNIELINIGKKEHILDPRDYSMLKKSLILAVVAFSATVYFPAMVDMQQALNTTDTAINASLSVFTFVTAFFPLLWTMLSERFGRRPVYLISFFICFVGNICCAVSVNIGMFIAFRAVSAMGSSSIMSMGAGTIADVFEPHQRGRAFAYYSAGALLGPALSPIIGGYLNEGLGWRSTFWFLAIFAFCVWLGILLILPETKRPYIEPLEKVKEEYSNNDVHNDKQQDIPSKINNNQQKKKMNFYALLDPLKLFRFPNITLAVSFIGIVIYNYQYGFDSGTVGLCYLALAGGAMIGSLSGGRFSDMAYKKQVEKTKNKDEIRAEMRLSSPIFYAAIVILLFSFIAFGWCIQKNVHFAAGLVCIFFCMLST</sequence>
<evidence type="ECO:0000256" key="3">
    <source>
        <dbReference type="ARBA" id="ARBA00022989"/>
    </source>
</evidence>
<evidence type="ECO:0000256" key="5">
    <source>
        <dbReference type="SAM" id="MobiDB-lite"/>
    </source>
</evidence>
<dbReference type="InterPro" id="IPR011701">
    <property type="entry name" value="MFS"/>
</dbReference>
<gene>
    <name evidence="8" type="ORF">BDA99DRAFT_448669</name>
</gene>
<evidence type="ECO:0000256" key="1">
    <source>
        <dbReference type="ARBA" id="ARBA00004141"/>
    </source>
</evidence>
<dbReference type="AlphaFoldDB" id="A0AAD5P706"/>
<feature type="transmembrane region" description="Helical" evidence="6">
    <location>
        <begin position="332"/>
        <end position="352"/>
    </location>
</feature>
<keyword evidence="3 6" id="KW-1133">Transmembrane helix</keyword>
<evidence type="ECO:0000313" key="8">
    <source>
        <dbReference type="EMBL" id="KAI9244106.1"/>
    </source>
</evidence>
<feature type="transmembrane region" description="Helical" evidence="6">
    <location>
        <begin position="410"/>
        <end position="427"/>
    </location>
</feature>
<organism evidence="8 9">
    <name type="scientific">Phascolomyces articulosus</name>
    <dbReference type="NCBI Taxonomy" id="60185"/>
    <lineage>
        <taxon>Eukaryota</taxon>
        <taxon>Fungi</taxon>
        <taxon>Fungi incertae sedis</taxon>
        <taxon>Mucoromycota</taxon>
        <taxon>Mucoromycotina</taxon>
        <taxon>Mucoromycetes</taxon>
        <taxon>Mucorales</taxon>
        <taxon>Lichtheimiaceae</taxon>
        <taxon>Phascolomyces</taxon>
    </lineage>
</organism>
<dbReference type="GO" id="GO:0005886">
    <property type="term" value="C:plasma membrane"/>
    <property type="evidence" value="ECO:0007669"/>
    <property type="project" value="TreeGrafter"/>
</dbReference>
<dbReference type="InterPro" id="IPR020846">
    <property type="entry name" value="MFS_dom"/>
</dbReference>
<keyword evidence="2 6" id="KW-0812">Transmembrane</keyword>
<feature type="transmembrane region" description="Helical" evidence="6">
    <location>
        <begin position="194"/>
        <end position="216"/>
    </location>
</feature>
<feature type="compositionally biased region" description="Polar residues" evidence="5">
    <location>
        <begin position="1"/>
        <end position="29"/>
    </location>
</feature>
<feature type="transmembrane region" description="Helical" evidence="6">
    <location>
        <begin position="169"/>
        <end position="188"/>
    </location>
</feature>
<protein>
    <submittedName>
        <fullName evidence="8">Major facilitator superfamily domain-containing protein</fullName>
    </submittedName>
</protein>
<comment type="caution">
    <text evidence="8">The sequence shown here is derived from an EMBL/GenBank/DDBJ whole genome shotgun (WGS) entry which is preliminary data.</text>
</comment>
<feature type="transmembrane region" description="Helical" evidence="6">
    <location>
        <begin position="228"/>
        <end position="246"/>
    </location>
</feature>
<dbReference type="PANTHER" id="PTHR23502:SF5">
    <property type="entry name" value="QUINIDINE RESISTANCE PROTEIN 3"/>
    <property type="match status" value="1"/>
</dbReference>
<dbReference type="EMBL" id="JAIXMP010000063">
    <property type="protein sequence ID" value="KAI9244106.1"/>
    <property type="molecule type" value="Genomic_DNA"/>
</dbReference>
<dbReference type="SUPFAM" id="SSF103473">
    <property type="entry name" value="MFS general substrate transporter"/>
    <property type="match status" value="1"/>
</dbReference>
<dbReference type="PANTHER" id="PTHR23502">
    <property type="entry name" value="MAJOR FACILITATOR SUPERFAMILY"/>
    <property type="match status" value="1"/>
</dbReference>
<feature type="transmembrane region" description="Helical" evidence="6">
    <location>
        <begin position="138"/>
        <end position="157"/>
    </location>
</feature>
<feature type="transmembrane region" description="Helical" evidence="6">
    <location>
        <begin position="258"/>
        <end position="277"/>
    </location>
</feature>
<dbReference type="Proteomes" id="UP001209540">
    <property type="component" value="Unassembled WGS sequence"/>
</dbReference>
<dbReference type="InterPro" id="IPR036259">
    <property type="entry name" value="MFS_trans_sf"/>
</dbReference>
<name>A0AAD5P706_9FUNG</name>
<dbReference type="PROSITE" id="PS50850">
    <property type="entry name" value="MFS"/>
    <property type="match status" value="1"/>
</dbReference>
<evidence type="ECO:0000259" key="7">
    <source>
        <dbReference type="PROSITE" id="PS50850"/>
    </source>
</evidence>
<dbReference type="Pfam" id="PF07690">
    <property type="entry name" value="MFS_1"/>
    <property type="match status" value="1"/>
</dbReference>
<keyword evidence="9" id="KW-1185">Reference proteome</keyword>
<comment type="subcellular location">
    <subcellularLocation>
        <location evidence="1">Membrane</location>
        <topology evidence="1">Multi-pass membrane protein</topology>
    </subcellularLocation>
</comment>
<dbReference type="Gene3D" id="1.20.1720.10">
    <property type="entry name" value="Multidrug resistance protein D"/>
    <property type="match status" value="1"/>
</dbReference>
<evidence type="ECO:0000256" key="6">
    <source>
        <dbReference type="SAM" id="Phobius"/>
    </source>
</evidence>
<evidence type="ECO:0000313" key="9">
    <source>
        <dbReference type="Proteomes" id="UP001209540"/>
    </source>
</evidence>
<feature type="compositionally biased region" description="Basic and acidic residues" evidence="5">
    <location>
        <begin position="59"/>
        <end position="68"/>
    </location>
</feature>